<keyword evidence="1" id="KW-0812">Transmembrane</keyword>
<accession>A0A1G7I8Y9</accession>
<keyword evidence="1" id="KW-0472">Membrane</keyword>
<dbReference type="InterPro" id="IPR021830">
    <property type="entry name" value="DUF3422"/>
</dbReference>
<evidence type="ECO:0000313" key="2">
    <source>
        <dbReference type="EMBL" id="SDF09155.1"/>
    </source>
</evidence>
<feature type="transmembrane region" description="Helical" evidence="1">
    <location>
        <begin position="402"/>
        <end position="419"/>
    </location>
</feature>
<feature type="transmembrane region" description="Helical" evidence="1">
    <location>
        <begin position="371"/>
        <end position="390"/>
    </location>
</feature>
<dbReference type="AlphaFoldDB" id="A0A1G7I8Y9"/>
<protein>
    <submittedName>
        <fullName evidence="2">Uncharacterized membrane-anchored protein</fullName>
    </submittedName>
</protein>
<evidence type="ECO:0000313" key="3">
    <source>
        <dbReference type="Proteomes" id="UP000182284"/>
    </source>
</evidence>
<dbReference type="RefSeq" id="WP_074641967.1">
    <property type="nucleotide sequence ID" value="NZ_FNBL01000002.1"/>
</dbReference>
<reference evidence="2 3" key="1">
    <citation type="submission" date="2016-10" db="EMBL/GenBank/DDBJ databases">
        <authorList>
            <person name="de Groot N.N."/>
        </authorList>
    </citation>
    <scope>NUCLEOTIDE SEQUENCE [LARGE SCALE GENOMIC DNA]</scope>
    <source>
        <strain evidence="2 3">DSM 27375</strain>
    </source>
</reference>
<dbReference type="EMBL" id="FNBL01000002">
    <property type="protein sequence ID" value="SDF09155.1"/>
    <property type="molecule type" value="Genomic_DNA"/>
</dbReference>
<name>A0A1G7I8Y9_9RHOB</name>
<dbReference type="Pfam" id="PF11902">
    <property type="entry name" value="DUF3422"/>
    <property type="match status" value="1"/>
</dbReference>
<organism evidence="2 3">
    <name type="scientific">Celeribacter baekdonensis</name>
    <dbReference type="NCBI Taxonomy" id="875171"/>
    <lineage>
        <taxon>Bacteria</taxon>
        <taxon>Pseudomonadati</taxon>
        <taxon>Pseudomonadota</taxon>
        <taxon>Alphaproteobacteria</taxon>
        <taxon>Rhodobacterales</taxon>
        <taxon>Roseobacteraceae</taxon>
        <taxon>Celeribacter</taxon>
    </lineage>
</organism>
<proteinExistence type="predicted"/>
<dbReference type="OrthoDB" id="9767470at2"/>
<keyword evidence="1" id="KW-1133">Transmembrane helix</keyword>
<sequence>MAPLTDHPRRYELANELHARPFPEMPGQARAAYFAIRAAGDAARRDRDLDRAHLLALLDRYGAAHPAPGATHYTGPMGKYRLKWESHTEFVTYTIFADGVSERAYDKGTFELFPEDWLTEAPGQRITSALIRVEAVADDAAVSERIDQWFERESLAVARVLDGAMVVAGDFRIDEAGHMRFALFPQEDCGQRRIGRVVQRLCEIETYKAMSMLGLVQARKVVGELADIEKELSELMTALTERNGTSVEEVLDDILGLSTRIENLVTRSNFRFGATGAYEAIVTQRVEVLRETRFLGRQLFSEFMMRRYDPAMRTVKAAERQLESLAERAARAANLLRTKVDVGRQAQNQALLESMDKRADLQLRLQETVEGLSVVAISYYAVSLVGYLIYPFLEPLGLSKGLALAMVTPLVVVAVWLGLRRIKKHHLG</sequence>
<dbReference type="Proteomes" id="UP000182284">
    <property type="component" value="Unassembled WGS sequence"/>
</dbReference>
<evidence type="ECO:0000256" key="1">
    <source>
        <dbReference type="SAM" id="Phobius"/>
    </source>
</evidence>
<gene>
    <name evidence="2" type="ORF">SAMN04488117_102236</name>
</gene>